<evidence type="ECO:0000256" key="1">
    <source>
        <dbReference type="ARBA" id="ARBA00002388"/>
    </source>
</evidence>
<comment type="catalytic activity">
    <reaction evidence="4">
        <text>[protein]-peptidylproline (omega=180) = [protein]-peptidylproline (omega=0)</text>
        <dbReference type="Rhea" id="RHEA:16237"/>
        <dbReference type="Rhea" id="RHEA-COMP:10747"/>
        <dbReference type="Rhea" id="RHEA-COMP:10748"/>
        <dbReference type="ChEBI" id="CHEBI:83833"/>
        <dbReference type="ChEBI" id="CHEBI:83834"/>
        <dbReference type="EC" id="5.2.1.8"/>
    </reaction>
</comment>
<feature type="signal peptide" evidence="4">
    <location>
        <begin position="1"/>
        <end position="21"/>
    </location>
</feature>
<dbReference type="PANTHER" id="PTHR45625">
    <property type="entry name" value="PEPTIDYL-PROLYL CIS-TRANS ISOMERASE-RELATED"/>
    <property type="match status" value="1"/>
</dbReference>
<reference evidence="6" key="2">
    <citation type="journal article" date="2021" name="PeerJ">
        <title>Extensive microbial diversity within the chicken gut microbiome revealed by metagenomics and culture.</title>
        <authorList>
            <person name="Gilroy R."/>
            <person name="Ravi A."/>
            <person name="Getino M."/>
            <person name="Pursley I."/>
            <person name="Horton D.L."/>
            <person name="Alikhan N.F."/>
            <person name="Baker D."/>
            <person name="Gharbi K."/>
            <person name="Hall N."/>
            <person name="Watson M."/>
            <person name="Adriaenssens E.M."/>
            <person name="Foster-Nyarko E."/>
            <person name="Jarju S."/>
            <person name="Secka A."/>
            <person name="Antonio M."/>
            <person name="Oren A."/>
            <person name="Chaudhuri R.R."/>
            <person name="La Ragione R."/>
            <person name="Hildebrand F."/>
            <person name="Pallen M.J."/>
        </authorList>
    </citation>
    <scope>NUCLEOTIDE SEQUENCE</scope>
    <source>
        <strain evidence="6">CHK189-12415</strain>
    </source>
</reference>
<name>A0A9D1DXF4_9FIRM</name>
<accession>A0A9D1DXF4</accession>
<dbReference type="Gene3D" id="2.40.100.10">
    <property type="entry name" value="Cyclophilin-like"/>
    <property type="match status" value="1"/>
</dbReference>
<dbReference type="EC" id="5.2.1.8" evidence="4"/>
<dbReference type="PRINTS" id="PR00153">
    <property type="entry name" value="CSAPPISMRASE"/>
</dbReference>
<dbReference type="InterPro" id="IPR002130">
    <property type="entry name" value="Cyclophilin-type_PPIase_dom"/>
</dbReference>
<keyword evidence="2 4" id="KW-0697">Rotamase</keyword>
<comment type="similarity">
    <text evidence="4">Belongs to the cyclophilin-type PPIase family.</text>
</comment>
<dbReference type="GO" id="GO:0006457">
    <property type="term" value="P:protein folding"/>
    <property type="evidence" value="ECO:0007669"/>
    <property type="project" value="InterPro"/>
</dbReference>
<dbReference type="PANTHER" id="PTHR45625:SF4">
    <property type="entry name" value="PEPTIDYLPROLYL ISOMERASE DOMAIN AND WD REPEAT-CONTAINING PROTEIN 1"/>
    <property type="match status" value="1"/>
</dbReference>
<dbReference type="InterPro" id="IPR044666">
    <property type="entry name" value="Cyclophilin_A-like"/>
</dbReference>
<keyword evidence="4" id="KW-0732">Signal</keyword>
<gene>
    <name evidence="6" type="ORF">IAB37_03415</name>
</gene>
<evidence type="ECO:0000313" key="6">
    <source>
        <dbReference type="EMBL" id="HIR60604.1"/>
    </source>
</evidence>
<dbReference type="PROSITE" id="PS50072">
    <property type="entry name" value="CSA_PPIASE_2"/>
    <property type="match status" value="1"/>
</dbReference>
<dbReference type="PROSITE" id="PS00170">
    <property type="entry name" value="CSA_PPIASE_1"/>
    <property type="match status" value="1"/>
</dbReference>
<dbReference type="EMBL" id="DVHA01000110">
    <property type="protein sequence ID" value="HIR60604.1"/>
    <property type="molecule type" value="Genomic_DNA"/>
</dbReference>
<dbReference type="InterPro" id="IPR029000">
    <property type="entry name" value="Cyclophilin-like_dom_sf"/>
</dbReference>
<evidence type="ECO:0000256" key="3">
    <source>
        <dbReference type="ARBA" id="ARBA00023235"/>
    </source>
</evidence>
<proteinExistence type="inferred from homology"/>
<evidence type="ECO:0000313" key="7">
    <source>
        <dbReference type="Proteomes" id="UP000824241"/>
    </source>
</evidence>
<dbReference type="Pfam" id="PF00160">
    <property type="entry name" value="Pro_isomerase"/>
    <property type="match status" value="1"/>
</dbReference>
<comment type="function">
    <text evidence="1 4">PPIases accelerate the folding of proteins. It catalyzes the cis-trans isomerization of proline imidic peptide bonds in oligopeptides.</text>
</comment>
<evidence type="ECO:0000256" key="4">
    <source>
        <dbReference type="RuleBase" id="RU363019"/>
    </source>
</evidence>
<sequence length="193" mass="20754">MKLKKILALSLCALLALFCLAGCNSSQGIGTHHAEITVKDMGVITVELDGDTAPITVQNFIDLANEGFYDGLTFHRIIDGFMIQGGDPDHDGTGGSDETIKGEFSQNGVENNISHRRGVISMARSSEMDSASSQFFIVQADSTYLDGQYAAFGHVTSGMEIVDQICEEANPTDDNGTIPYEEQPVIESIVITD</sequence>
<dbReference type="InterPro" id="IPR020892">
    <property type="entry name" value="Cyclophilin-type_PPIase_CS"/>
</dbReference>
<keyword evidence="3 4" id="KW-0413">Isomerase</keyword>
<evidence type="ECO:0000259" key="5">
    <source>
        <dbReference type="PROSITE" id="PS50072"/>
    </source>
</evidence>
<dbReference type="AlphaFoldDB" id="A0A9D1DXF4"/>
<dbReference type="SUPFAM" id="SSF50891">
    <property type="entry name" value="Cyclophilin-like"/>
    <property type="match status" value="1"/>
</dbReference>
<reference evidence="6" key="1">
    <citation type="submission" date="2020-10" db="EMBL/GenBank/DDBJ databases">
        <authorList>
            <person name="Gilroy R."/>
        </authorList>
    </citation>
    <scope>NUCLEOTIDE SEQUENCE</scope>
    <source>
        <strain evidence="6">CHK189-12415</strain>
    </source>
</reference>
<dbReference type="CDD" id="cd00317">
    <property type="entry name" value="cyclophilin"/>
    <property type="match status" value="1"/>
</dbReference>
<protein>
    <recommendedName>
        <fullName evidence="4">Peptidyl-prolyl cis-trans isomerase</fullName>
        <shortName evidence="4">PPIase</shortName>
        <ecNumber evidence="4">5.2.1.8</ecNumber>
    </recommendedName>
</protein>
<dbReference type="Proteomes" id="UP000824241">
    <property type="component" value="Unassembled WGS sequence"/>
</dbReference>
<comment type="caution">
    <text evidence="6">The sequence shown here is derived from an EMBL/GenBank/DDBJ whole genome shotgun (WGS) entry which is preliminary data.</text>
</comment>
<dbReference type="GO" id="GO:0003755">
    <property type="term" value="F:peptidyl-prolyl cis-trans isomerase activity"/>
    <property type="evidence" value="ECO:0007669"/>
    <property type="project" value="UniProtKB-UniRule"/>
</dbReference>
<feature type="domain" description="PPIase cyclophilin-type" evidence="5">
    <location>
        <begin position="39"/>
        <end position="193"/>
    </location>
</feature>
<evidence type="ECO:0000256" key="2">
    <source>
        <dbReference type="ARBA" id="ARBA00023110"/>
    </source>
</evidence>
<feature type="chain" id="PRO_5039756902" description="Peptidyl-prolyl cis-trans isomerase" evidence="4">
    <location>
        <begin position="22"/>
        <end position="193"/>
    </location>
</feature>
<organism evidence="6 7">
    <name type="scientific">Candidatus Faecivivens stercoravium</name>
    <dbReference type="NCBI Taxonomy" id="2840803"/>
    <lineage>
        <taxon>Bacteria</taxon>
        <taxon>Bacillati</taxon>
        <taxon>Bacillota</taxon>
        <taxon>Clostridia</taxon>
        <taxon>Eubacteriales</taxon>
        <taxon>Oscillospiraceae</taxon>
        <taxon>Oscillospiraceae incertae sedis</taxon>
        <taxon>Candidatus Faecivivens</taxon>
    </lineage>
</organism>